<name>A0A835CEN5_9FABA</name>
<comment type="caution">
    <text evidence="5">The sequence shown here is derived from an EMBL/GenBank/DDBJ whole genome shotgun (WGS) entry which is preliminary data.</text>
</comment>
<feature type="repeat" description="PPR" evidence="2">
    <location>
        <begin position="1013"/>
        <end position="1043"/>
    </location>
</feature>
<evidence type="ECO:0000256" key="2">
    <source>
        <dbReference type="PROSITE-ProRule" id="PRU00708"/>
    </source>
</evidence>
<sequence length="1272" mass="144058">MRKGTKRKTKHNEGASEQAEPIKKQSANKTSRAKRARTSKAEPEPEYFEDKRNLMYNASKFKKQLMVETEAIVYEDLWRETFPVGTEWDQLDSVYQFNWNFSNLENAFEEGGVLHGKKVYLFGCTEPQLVPIKGVNKIICIPVVVAVVSPFPPSDKIGIKSVQRETEEIIPMKRMKMDWVPYIPLEDRTALKHLTLDRLKKYEYCLPYFYQPFKEDELEQSTEVQIMFPSDPKPVVCVFDWELDELEEFTDKLIEEEELPKDAKDNFKEFVKQEVREAKKANREAREARKKAIEEMSEEKKAAYENMRFYKFYPVQTPDTPDVSNVKSEHYVCYSKFSVMPRTSALLLGQKKQQGRWEILRIFYVVTGPWRIWNSIDVQTIDKKCTLKEAFDIPIASFDLSSSFKSKLRANCVSFSFNFFIVRPSSNALRSLERLCSMTDFSKELKWGLLITGPEEIREKQAIWFNCPAAKDIPRGSPIAATLLRLRRTSALGFRRLHGTLTLLCEESKEEEGLDDANSEASKTTLFVTELLFLLHLFMRLGSLLIAAGGKVSTLGCEQWLFESTMTVWVYLPSLLMREDLWRETLPVGTENAFEEGGVLHGKEVYLFGCTEPQLVPIKGVNKILCIPVVVAASSNFTLPLWNSYIRESVNHGHAEKSLLLFRQMKRDGHQPDNSTFPFIAKACAKLSDPTHSQIIHTHVAKSWFQSNVFVQTGMVHMYIKCGQLEDAHQLFVEMPVRDVTSWNAMLLGFSRVGFLDRFSCLLRQMRLAGSQPDSVTVLALTHAVLHTRNLKFVSAVHSFGIRIGTCVDVTVANTLIAAYAKCDDLGSAETMFHEIDGFVKSVVSWNSMIAAYANYEKHVEAFGCYKGMLDGGFSPDVSTILNLLSAFVQPKALFQGLLIHSHGVHLGCDSDICVVNTLISMYSKCGDLYSARSLFEGMCDRTCVSWTAMISGYAEKGDMNEALSLLNKMEATSEKPDLVTMLSLISGCGQTGSLELGKWIDTYTIAKGLKDNVVVCNALIDMYAKCGCINEARELFYNMAEKTVVSWTTMITACALSGDVKEALDLFSMMVNLGMKPNHITFLAVLQACAHGGLLEKGLGYFKMMTQKYSIRPGIDHYSCMVDLLGRQGQLKEALEIIKNMPFEPDAGIWSALLSACKLHHKMAMARYVFERLCKMEPHVAVPYVEMANTYASAGMWDGVAAVRRKMKLLKVRKSPGQSIVQVNGKSHMFTVEDRDHPEALYIYDMLDGLTLHCKRGLLVHSEEISKHEWE</sequence>
<dbReference type="Pfam" id="PF20431">
    <property type="entry name" value="E_motif"/>
    <property type="match status" value="1"/>
</dbReference>
<dbReference type="Pfam" id="PF01535">
    <property type="entry name" value="PPR"/>
    <property type="match status" value="7"/>
</dbReference>
<dbReference type="InterPro" id="IPR046848">
    <property type="entry name" value="E_motif"/>
</dbReference>
<dbReference type="FunFam" id="1.25.40.10:FF:000090">
    <property type="entry name" value="Pentatricopeptide repeat-containing protein, chloroplastic"/>
    <property type="match status" value="1"/>
</dbReference>
<feature type="repeat" description="PPR" evidence="2">
    <location>
        <begin position="943"/>
        <end position="977"/>
    </location>
</feature>
<organism evidence="5 6">
    <name type="scientific">Senna tora</name>
    <dbReference type="NCBI Taxonomy" id="362788"/>
    <lineage>
        <taxon>Eukaryota</taxon>
        <taxon>Viridiplantae</taxon>
        <taxon>Streptophyta</taxon>
        <taxon>Embryophyta</taxon>
        <taxon>Tracheophyta</taxon>
        <taxon>Spermatophyta</taxon>
        <taxon>Magnoliopsida</taxon>
        <taxon>eudicotyledons</taxon>
        <taxon>Gunneridae</taxon>
        <taxon>Pentapetalae</taxon>
        <taxon>rosids</taxon>
        <taxon>fabids</taxon>
        <taxon>Fabales</taxon>
        <taxon>Fabaceae</taxon>
        <taxon>Caesalpinioideae</taxon>
        <taxon>Cassia clade</taxon>
        <taxon>Senna</taxon>
    </lineage>
</organism>
<dbReference type="InterPro" id="IPR046960">
    <property type="entry name" value="PPR_At4g14850-like_plant"/>
</dbReference>
<feature type="coiled-coil region" evidence="3">
    <location>
        <begin position="268"/>
        <end position="302"/>
    </location>
</feature>
<feature type="repeat" description="PPR" evidence="2">
    <location>
        <begin position="842"/>
        <end position="876"/>
    </location>
</feature>
<evidence type="ECO:0000313" key="5">
    <source>
        <dbReference type="EMBL" id="KAF7840011.1"/>
    </source>
</evidence>
<dbReference type="AlphaFoldDB" id="A0A835CEN5"/>
<feature type="region of interest" description="Disordered" evidence="4">
    <location>
        <begin position="1"/>
        <end position="46"/>
    </location>
</feature>
<dbReference type="EMBL" id="JAAIUW010000003">
    <property type="protein sequence ID" value="KAF7840011.1"/>
    <property type="molecule type" value="Genomic_DNA"/>
</dbReference>
<gene>
    <name evidence="5" type="ORF">G2W53_008493</name>
</gene>
<dbReference type="FunFam" id="1.25.40.10:FF:000396">
    <property type="entry name" value="Pentatricopeptide repeat-containing protein At2g36730"/>
    <property type="match status" value="1"/>
</dbReference>
<evidence type="ECO:0000256" key="3">
    <source>
        <dbReference type="SAM" id="Coils"/>
    </source>
</evidence>
<dbReference type="PANTHER" id="PTHR24015:SF1993">
    <property type="entry name" value="PENTATRICOPEPTIDE REPEAT-CONTAINING PROTEIN"/>
    <property type="match status" value="1"/>
</dbReference>
<feature type="compositionally biased region" description="Basic residues" evidence="4">
    <location>
        <begin position="1"/>
        <end position="10"/>
    </location>
</feature>
<evidence type="ECO:0000256" key="1">
    <source>
        <dbReference type="ARBA" id="ARBA00022737"/>
    </source>
</evidence>
<feature type="repeat" description="PPR" evidence="2">
    <location>
        <begin position="1044"/>
        <end position="1078"/>
    </location>
</feature>
<evidence type="ECO:0000313" key="6">
    <source>
        <dbReference type="Proteomes" id="UP000634136"/>
    </source>
</evidence>
<dbReference type="PANTHER" id="PTHR24015">
    <property type="entry name" value="OS07G0578800 PROTEIN-RELATED"/>
    <property type="match status" value="1"/>
</dbReference>
<keyword evidence="3" id="KW-0175">Coiled coil</keyword>
<dbReference type="OrthoDB" id="1343419at2759"/>
<dbReference type="InterPro" id="IPR002885">
    <property type="entry name" value="PPR_rpt"/>
</dbReference>
<reference evidence="5" key="1">
    <citation type="submission" date="2020-09" db="EMBL/GenBank/DDBJ databases">
        <title>Genome-Enabled Discovery of Anthraquinone Biosynthesis in Senna tora.</title>
        <authorList>
            <person name="Kang S.-H."/>
            <person name="Pandey R.P."/>
            <person name="Lee C.-M."/>
            <person name="Sim J.-S."/>
            <person name="Jeong J.-T."/>
            <person name="Choi B.-S."/>
            <person name="Jung M."/>
            <person name="Ginzburg D."/>
            <person name="Zhao K."/>
            <person name="Won S.Y."/>
            <person name="Oh T.-J."/>
            <person name="Yu Y."/>
            <person name="Kim N.-H."/>
            <person name="Lee O.R."/>
            <person name="Lee T.-H."/>
            <person name="Bashyal P."/>
            <person name="Kim T.-S."/>
            <person name="Lee W.-H."/>
            <person name="Kawkins C."/>
            <person name="Kim C.-K."/>
            <person name="Kim J.S."/>
            <person name="Ahn B.O."/>
            <person name="Rhee S.Y."/>
            <person name="Sohng J.K."/>
        </authorList>
    </citation>
    <scope>NUCLEOTIDE SEQUENCE</scope>
    <source>
        <tissue evidence="5">Leaf</tissue>
    </source>
</reference>
<dbReference type="NCBIfam" id="TIGR00756">
    <property type="entry name" value="PPR"/>
    <property type="match status" value="4"/>
</dbReference>
<feature type="repeat" description="PPR" evidence="2">
    <location>
        <begin position="739"/>
        <end position="773"/>
    </location>
</feature>
<accession>A0A835CEN5</accession>
<evidence type="ECO:0000256" key="4">
    <source>
        <dbReference type="SAM" id="MobiDB-lite"/>
    </source>
</evidence>
<keyword evidence="6" id="KW-1185">Reference proteome</keyword>
<dbReference type="FunFam" id="1.25.40.10:FF:000409">
    <property type="entry name" value="Pentatricopeptide repeat-containing protein, chloroplastic"/>
    <property type="match status" value="1"/>
</dbReference>
<dbReference type="GO" id="GO:0009451">
    <property type="term" value="P:RNA modification"/>
    <property type="evidence" value="ECO:0007669"/>
    <property type="project" value="InterPro"/>
</dbReference>
<proteinExistence type="predicted"/>
<dbReference type="PROSITE" id="PS51375">
    <property type="entry name" value="PPR"/>
    <property type="match status" value="6"/>
</dbReference>
<dbReference type="Gene3D" id="1.25.40.10">
    <property type="entry name" value="Tetratricopeptide repeat domain"/>
    <property type="match status" value="5"/>
</dbReference>
<dbReference type="Pfam" id="PF13041">
    <property type="entry name" value="PPR_2"/>
    <property type="match status" value="3"/>
</dbReference>
<dbReference type="Proteomes" id="UP000634136">
    <property type="component" value="Unassembled WGS sequence"/>
</dbReference>
<protein>
    <submittedName>
        <fullName evidence="5">Pentatricopeptide repeat-containing protein</fullName>
    </submittedName>
</protein>
<dbReference type="InterPro" id="IPR011990">
    <property type="entry name" value="TPR-like_helical_dom_sf"/>
</dbReference>
<dbReference type="GO" id="GO:0003723">
    <property type="term" value="F:RNA binding"/>
    <property type="evidence" value="ECO:0007669"/>
    <property type="project" value="InterPro"/>
</dbReference>
<feature type="repeat" description="PPR" evidence="2">
    <location>
        <begin position="638"/>
        <end position="672"/>
    </location>
</feature>
<dbReference type="FunFam" id="1.25.40.10:FF:000968">
    <property type="entry name" value="Pentatricopeptide repeat-containing protein, mitochondrial"/>
    <property type="match status" value="1"/>
</dbReference>
<keyword evidence="1" id="KW-0677">Repeat</keyword>